<feature type="compositionally biased region" description="Basic and acidic residues" evidence="7">
    <location>
        <begin position="910"/>
        <end position="923"/>
    </location>
</feature>
<comment type="caution">
    <text evidence="9">The sequence shown here is derived from an EMBL/GenBank/DDBJ whole genome shotgun (WGS) entry which is preliminary data.</text>
</comment>
<feature type="region of interest" description="Disordered" evidence="7">
    <location>
        <begin position="906"/>
        <end position="925"/>
    </location>
</feature>
<dbReference type="InterPro" id="IPR037094">
    <property type="entry name" value="Glyco_hydro_38_cen_sf"/>
</dbReference>
<dbReference type="InterPro" id="IPR050843">
    <property type="entry name" value="Glycosyl_Hydrlase_38"/>
</dbReference>
<keyword evidence="4" id="KW-0378">Hydrolase</keyword>
<dbReference type="Gene3D" id="3.20.110.10">
    <property type="entry name" value="Glycoside hydrolase 38, N terminal domain"/>
    <property type="match status" value="1"/>
</dbReference>
<comment type="cofactor">
    <cofactor evidence="1">
        <name>Zn(2+)</name>
        <dbReference type="ChEBI" id="CHEBI:29105"/>
    </cofactor>
</comment>
<dbReference type="Gene3D" id="1.20.1270.50">
    <property type="entry name" value="Glycoside hydrolase family 38, central domain"/>
    <property type="match status" value="1"/>
</dbReference>
<accession>A0AAU9JX00</accession>
<evidence type="ECO:0000256" key="5">
    <source>
        <dbReference type="ARBA" id="ARBA00022833"/>
    </source>
</evidence>
<dbReference type="InterPro" id="IPR027291">
    <property type="entry name" value="Glyco_hydro_38_N_sf"/>
</dbReference>
<keyword evidence="10" id="KW-1185">Reference proteome</keyword>
<dbReference type="SUPFAM" id="SSF88688">
    <property type="entry name" value="Families 57/38 glycoside transferase middle domain"/>
    <property type="match status" value="1"/>
</dbReference>
<proteinExistence type="inferred from homology"/>
<comment type="similarity">
    <text evidence="2">Belongs to the glycosyl hydrolase 38 family.</text>
</comment>
<evidence type="ECO:0000256" key="7">
    <source>
        <dbReference type="SAM" id="MobiDB-lite"/>
    </source>
</evidence>
<keyword evidence="3" id="KW-0479">Metal-binding</keyword>
<evidence type="ECO:0000256" key="6">
    <source>
        <dbReference type="ARBA" id="ARBA00023295"/>
    </source>
</evidence>
<dbReference type="SMART" id="SM00872">
    <property type="entry name" value="Alpha-mann_mid"/>
    <property type="match status" value="1"/>
</dbReference>
<protein>
    <recommendedName>
        <fullName evidence="8">Glycoside hydrolase family 38 central domain-containing protein</fullName>
    </recommendedName>
</protein>
<name>A0AAU9JX00_9CILI</name>
<sequence length="940" mass="109015">MWTALIIVTFCKGLELFIVPHSHCDPGWIEPVNWYYDNKVKNILSSLMTLLQEDEKRKVVWSEISFLKMWMNSQSEIVKNQFKDFVKKGQIEFVGAGYVQNDEASTDIEMVIRQIEHGHQYLKDEFGIDKVKVGWQIDPFGHSALTPSLFSKFGFEYLVINRINVEFKKQLINEGDLEFIWKGVNLGDEESIFTHLLYDHYDPPLFLHPTRPGNWFAEKKSIEECAKALYNLAKDRSKSYKTDKIMLLYGEDFLFDRLDVARELFKRIEKMRDFINDNIPDVKIRIATAGEYFEAVKQSNSKFSIYTGDFLPYHSHRPTNEEAYWTGHYSTRPALKQTIYYTQKLARAAEIAKSVIKSESYYAYDASLALHHDGITGTCRPHVAQDYMERLVNEQKNANKAIKETIKAAFTKSSQSYWLMLPYKVIIVYNPLNWDKATLLNIKSDTPNIDIKNWDGDYVASQSVEEKTEKNSKWTIYFKIKLPALSFATLFVTEHPSYCKFCAKLSTISHDNILRDKVFRIEINNLGLVNKISVIGKGNYDFKQELWTYSGEKGGAYIYHPTNQGFSMSDTSLISIKILNGPVVQIAEIIWRRKKSQDEYQNYYQKIMLYGEKRFMWVYGFYSTMNEEILVRFTSEDISSNEWLLTSNSGDLRIRKYFKNDDPGKKGSNMYPTPGGFAIKLGNEYIKFYPKFSLGVGIVNQNSFEILMHRSLANDDTFGLVMGVDDKTFVKYHYEVEIGELLAYNYKRAYLEAKTDVYSFWIENINDFSLTNEKAKACEFTRKWEYNSLYLFGLNSTDAYLSSAVIKNGILNFRLWNLHDSYKGISLGNFTFIDKNKKILNGNTNVLVPHSWAKNDKEIDFKLKQGTGKPYQFSQNTKNSPIGDVTLKPYDFSDFYVRKVESIYSADSSLSKERPSDETEFKRNAQIKSALFPNAQSGEL</sequence>
<dbReference type="InterPro" id="IPR011330">
    <property type="entry name" value="Glyco_hydro/deAcase_b/a-brl"/>
</dbReference>
<dbReference type="InterPro" id="IPR000602">
    <property type="entry name" value="Glyco_hydro_38_N"/>
</dbReference>
<evidence type="ECO:0000313" key="10">
    <source>
        <dbReference type="Proteomes" id="UP001162131"/>
    </source>
</evidence>
<gene>
    <name evidence="9" type="ORF">BSTOLATCC_MIC55689</name>
</gene>
<evidence type="ECO:0000256" key="2">
    <source>
        <dbReference type="ARBA" id="ARBA00009792"/>
    </source>
</evidence>
<evidence type="ECO:0000313" key="9">
    <source>
        <dbReference type="EMBL" id="CAG9332238.1"/>
    </source>
</evidence>
<dbReference type="GO" id="GO:0006013">
    <property type="term" value="P:mannose metabolic process"/>
    <property type="evidence" value="ECO:0007669"/>
    <property type="project" value="InterPro"/>
</dbReference>
<dbReference type="Pfam" id="PF01074">
    <property type="entry name" value="Glyco_hydro_38N"/>
    <property type="match status" value="1"/>
</dbReference>
<dbReference type="SUPFAM" id="SSF88713">
    <property type="entry name" value="Glycoside hydrolase/deacetylase"/>
    <property type="match status" value="1"/>
</dbReference>
<dbReference type="GO" id="GO:0005764">
    <property type="term" value="C:lysosome"/>
    <property type="evidence" value="ECO:0007669"/>
    <property type="project" value="TreeGrafter"/>
</dbReference>
<dbReference type="Gene3D" id="2.60.40.1180">
    <property type="entry name" value="Golgi alpha-mannosidase II"/>
    <property type="match status" value="1"/>
</dbReference>
<dbReference type="EMBL" id="CAJZBQ010000054">
    <property type="protein sequence ID" value="CAG9332238.1"/>
    <property type="molecule type" value="Genomic_DNA"/>
</dbReference>
<keyword evidence="6" id="KW-0326">Glycosidase</keyword>
<evidence type="ECO:0000256" key="4">
    <source>
        <dbReference type="ARBA" id="ARBA00022801"/>
    </source>
</evidence>
<reference evidence="9" key="1">
    <citation type="submission" date="2021-09" db="EMBL/GenBank/DDBJ databases">
        <authorList>
            <consortium name="AG Swart"/>
            <person name="Singh M."/>
            <person name="Singh A."/>
            <person name="Seah K."/>
            <person name="Emmerich C."/>
        </authorList>
    </citation>
    <scope>NUCLEOTIDE SEQUENCE</scope>
    <source>
        <strain evidence="9">ATCC30299</strain>
    </source>
</reference>
<evidence type="ECO:0000256" key="1">
    <source>
        <dbReference type="ARBA" id="ARBA00001947"/>
    </source>
</evidence>
<dbReference type="AlphaFoldDB" id="A0AAU9JX00"/>
<dbReference type="Gene3D" id="2.70.98.30">
    <property type="entry name" value="Golgi alpha-mannosidase II, domain 4"/>
    <property type="match status" value="1"/>
</dbReference>
<dbReference type="PANTHER" id="PTHR11607">
    <property type="entry name" value="ALPHA-MANNOSIDASE"/>
    <property type="match status" value="1"/>
</dbReference>
<dbReference type="GO" id="GO:0004559">
    <property type="term" value="F:alpha-mannosidase activity"/>
    <property type="evidence" value="ECO:0007669"/>
    <property type="project" value="InterPro"/>
</dbReference>
<dbReference type="GO" id="GO:0030246">
    <property type="term" value="F:carbohydrate binding"/>
    <property type="evidence" value="ECO:0007669"/>
    <property type="project" value="InterPro"/>
</dbReference>
<evidence type="ECO:0000256" key="3">
    <source>
        <dbReference type="ARBA" id="ARBA00022723"/>
    </source>
</evidence>
<dbReference type="InterPro" id="IPR028995">
    <property type="entry name" value="Glyco_hydro_57/38_cen_sf"/>
</dbReference>
<feature type="domain" description="Glycoside hydrolase family 38 central" evidence="8">
    <location>
        <begin position="323"/>
        <end position="391"/>
    </location>
</feature>
<dbReference type="PANTHER" id="PTHR11607:SF3">
    <property type="entry name" value="LYSOSOMAL ALPHA-MANNOSIDASE"/>
    <property type="match status" value="1"/>
</dbReference>
<evidence type="ECO:0000259" key="8">
    <source>
        <dbReference type="SMART" id="SM00872"/>
    </source>
</evidence>
<dbReference type="InterPro" id="IPR015341">
    <property type="entry name" value="Glyco_hydro_38_cen"/>
</dbReference>
<keyword evidence="5" id="KW-0862">Zinc</keyword>
<dbReference type="Proteomes" id="UP001162131">
    <property type="component" value="Unassembled WGS sequence"/>
</dbReference>
<dbReference type="InterPro" id="IPR011013">
    <property type="entry name" value="Gal_mutarotase_sf_dom"/>
</dbReference>
<dbReference type="SUPFAM" id="SSF74650">
    <property type="entry name" value="Galactose mutarotase-like"/>
    <property type="match status" value="1"/>
</dbReference>
<dbReference type="InterPro" id="IPR013780">
    <property type="entry name" value="Glyco_hydro_b"/>
</dbReference>
<dbReference type="GO" id="GO:0046872">
    <property type="term" value="F:metal ion binding"/>
    <property type="evidence" value="ECO:0007669"/>
    <property type="project" value="UniProtKB-KW"/>
</dbReference>
<dbReference type="CDD" id="cd00451">
    <property type="entry name" value="GH38N_AMII_euk"/>
    <property type="match status" value="1"/>
</dbReference>
<dbReference type="Pfam" id="PF09261">
    <property type="entry name" value="Alpha-mann_mid"/>
    <property type="match status" value="1"/>
</dbReference>
<organism evidence="9 10">
    <name type="scientific">Blepharisma stoltei</name>
    <dbReference type="NCBI Taxonomy" id="1481888"/>
    <lineage>
        <taxon>Eukaryota</taxon>
        <taxon>Sar</taxon>
        <taxon>Alveolata</taxon>
        <taxon>Ciliophora</taxon>
        <taxon>Postciliodesmatophora</taxon>
        <taxon>Heterotrichea</taxon>
        <taxon>Heterotrichida</taxon>
        <taxon>Blepharismidae</taxon>
        <taxon>Blepharisma</taxon>
    </lineage>
</organism>